<dbReference type="InterPro" id="IPR050583">
    <property type="entry name" value="Mycobacterial_A85_antigen"/>
</dbReference>
<dbReference type="InterPro" id="IPR029058">
    <property type="entry name" value="AB_hydrolase_fold"/>
</dbReference>
<dbReference type="Gene3D" id="3.40.50.1820">
    <property type="entry name" value="alpha/beta hydrolase"/>
    <property type="match status" value="1"/>
</dbReference>
<comment type="caution">
    <text evidence="2">The sequence shown here is derived from an EMBL/GenBank/DDBJ whole genome shotgun (WGS) entry which is preliminary data.</text>
</comment>
<dbReference type="GO" id="GO:0016787">
    <property type="term" value="F:hydrolase activity"/>
    <property type="evidence" value="ECO:0007669"/>
    <property type="project" value="UniProtKB-KW"/>
</dbReference>
<evidence type="ECO:0000256" key="1">
    <source>
        <dbReference type="SAM" id="MobiDB-lite"/>
    </source>
</evidence>
<proteinExistence type="predicted"/>
<dbReference type="Proteomes" id="UP001500603">
    <property type="component" value="Unassembled WGS sequence"/>
</dbReference>
<evidence type="ECO:0000313" key="2">
    <source>
        <dbReference type="EMBL" id="GAA5050623.1"/>
    </source>
</evidence>
<reference evidence="3" key="1">
    <citation type="journal article" date="2019" name="Int. J. Syst. Evol. Microbiol.">
        <title>The Global Catalogue of Microorganisms (GCM) 10K type strain sequencing project: providing services to taxonomists for standard genome sequencing and annotation.</title>
        <authorList>
            <consortium name="The Broad Institute Genomics Platform"/>
            <consortium name="The Broad Institute Genome Sequencing Center for Infectious Disease"/>
            <person name="Wu L."/>
            <person name="Ma J."/>
        </authorList>
    </citation>
    <scope>NUCLEOTIDE SEQUENCE [LARGE SCALE GENOMIC DNA]</scope>
    <source>
        <strain evidence="3">JCM 18298</strain>
    </source>
</reference>
<keyword evidence="2" id="KW-0378">Hydrolase</keyword>
<feature type="region of interest" description="Disordered" evidence="1">
    <location>
        <begin position="18"/>
        <end position="41"/>
    </location>
</feature>
<keyword evidence="3" id="KW-1185">Reference proteome</keyword>
<protein>
    <submittedName>
        <fullName evidence="2">Alpha/beta hydrolase family protein</fullName>
    </submittedName>
</protein>
<dbReference type="SUPFAM" id="SSF53474">
    <property type="entry name" value="alpha/beta-Hydrolases"/>
    <property type="match status" value="1"/>
</dbReference>
<dbReference type="InterPro" id="IPR000801">
    <property type="entry name" value="Esterase-like"/>
</dbReference>
<dbReference type="Pfam" id="PF00756">
    <property type="entry name" value="Esterase"/>
    <property type="match status" value="1"/>
</dbReference>
<gene>
    <name evidence="2" type="ORF">GCM10023318_21040</name>
</gene>
<dbReference type="PANTHER" id="PTHR48098:SF1">
    <property type="entry name" value="DIACYLGLYCEROL ACYLTRANSFERASE_MYCOLYLTRANSFERASE AG85A"/>
    <property type="match status" value="1"/>
</dbReference>
<sequence length="340" mass="35611">MAAVCLCATGSAIAEPTSPITPARALDSAQPAANGSRLTAAEQGPGRLVELTVFSAAMGKPITIEVLPAVDDSVPAPTLYLLNGVDGGSSDGDWSTGDNWLTKTDAASFFADQHVNVVMPIGGGGSYYADWRHDDPVLGKQLWTTFLTKELPAVVDSAFGTTGANAVAGLSMSGVSVFQLAMGAPGFYRAIGSYSGCVRTSDLQGRAVVDSLVTSQRGNVDNMWGPPNDPAWAANDAYLNAEKLRGTTIYVASGNGQAGPLDTLDGPGIDEDPAKLIDQLTVGGILDAIAGRCTMQLGDRLRELNIPATVDVRARGTHSWGYWEQDLHNAWPSFRAALER</sequence>
<evidence type="ECO:0000313" key="3">
    <source>
        <dbReference type="Proteomes" id="UP001500603"/>
    </source>
</evidence>
<accession>A0ABP9K3L1</accession>
<dbReference type="PANTHER" id="PTHR48098">
    <property type="entry name" value="ENTEROCHELIN ESTERASE-RELATED"/>
    <property type="match status" value="1"/>
</dbReference>
<name>A0ABP9K3L1_9NOCA</name>
<dbReference type="EMBL" id="BAABJM010000002">
    <property type="protein sequence ID" value="GAA5050623.1"/>
    <property type="molecule type" value="Genomic_DNA"/>
</dbReference>
<organism evidence="2 3">
    <name type="scientific">Nocardia callitridis</name>
    <dbReference type="NCBI Taxonomy" id="648753"/>
    <lineage>
        <taxon>Bacteria</taxon>
        <taxon>Bacillati</taxon>
        <taxon>Actinomycetota</taxon>
        <taxon>Actinomycetes</taxon>
        <taxon>Mycobacteriales</taxon>
        <taxon>Nocardiaceae</taxon>
        <taxon>Nocardia</taxon>
    </lineage>
</organism>